<organism evidence="2 3">
    <name type="scientific">Hymenobacter oligotrophus</name>
    <dbReference type="NCBI Taxonomy" id="2319843"/>
    <lineage>
        <taxon>Bacteria</taxon>
        <taxon>Pseudomonadati</taxon>
        <taxon>Bacteroidota</taxon>
        <taxon>Cytophagia</taxon>
        <taxon>Cytophagales</taxon>
        <taxon>Hymenobacteraceae</taxon>
        <taxon>Hymenobacter</taxon>
    </lineage>
</organism>
<evidence type="ECO:0000313" key="2">
    <source>
        <dbReference type="EMBL" id="AYA35802.1"/>
    </source>
</evidence>
<proteinExistence type="predicted"/>
<feature type="chain" id="PRO_5017805757" description="Secreted protein" evidence="1">
    <location>
        <begin position="31"/>
        <end position="107"/>
    </location>
</feature>
<dbReference type="KEGG" id="hyh:D3Y59_01315"/>
<name>A0A3B7QWV7_9BACT</name>
<keyword evidence="3" id="KW-1185">Reference proteome</keyword>
<sequence>MATCKGSARVFRIKHNFILFLVLVAHQHNAAAVEHRDKSLRNDAACHQFGTDSEATSCLIALFTNADILYFFRRKLTCFAFGATNQQQLLFLLQFQLRWVADTRILT</sequence>
<dbReference type="AlphaFoldDB" id="A0A3B7QWV7"/>
<keyword evidence="1" id="KW-0732">Signal</keyword>
<evidence type="ECO:0008006" key="4">
    <source>
        <dbReference type="Google" id="ProtNLM"/>
    </source>
</evidence>
<evidence type="ECO:0000256" key="1">
    <source>
        <dbReference type="SAM" id="SignalP"/>
    </source>
</evidence>
<reference evidence="2 3" key="1">
    <citation type="submission" date="2018-09" db="EMBL/GenBank/DDBJ databases">
        <title>Hymenobacter medium sp. nov., isolated from R2A medium.</title>
        <authorList>
            <person name="Yingchao G."/>
        </authorList>
    </citation>
    <scope>NUCLEOTIDE SEQUENCE [LARGE SCALE GENOMIC DNA]</scope>
    <source>
        <strain evidence="3">sh-6</strain>
    </source>
</reference>
<feature type="signal peptide" evidence="1">
    <location>
        <begin position="1"/>
        <end position="30"/>
    </location>
</feature>
<dbReference type="Proteomes" id="UP000262802">
    <property type="component" value="Chromosome"/>
</dbReference>
<gene>
    <name evidence="2" type="ORF">D3Y59_01315</name>
</gene>
<evidence type="ECO:0000313" key="3">
    <source>
        <dbReference type="Proteomes" id="UP000262802"/>
    </source>
</evidence>
<accession>A0A3B7QWV7</accession>
<protein>
    <recommendedName>
        <fullName evidence="4">Secreted protein</fullName>
    </recommendedName>
</protein>
<dbReference type="EMBL" id="CP032317">
    <property type="protein sequence ID" value="AYA35802.1"/>
    <property type="molecule type" value="Genomic_DNA"/>
</dbReference>